<dbReference type="SMART" id="SM00164">
    <property type="entry name" value="TBC"/>
    <property type="match status" value="1"/>
</dbReference>
<feature type="domain" description="Rhodanese" evidence="3">
    <location>
        <begin position="726"/>
        <end position="826"/>
    </location>
</feature>
<organism evidence="4 5">
    <name type="scientific">Nicrophorus vespilloides</name>
    <name type="common">Boreal carrion beetle</name>
    <dbReference type="NCBI Taxonomy" id="110193"/>
    <lineage>
        <taxon>Eukaryota</taxon>
        <taxon>Metazoa</taxon>
        <taxon>Ecdysozoa</taxon>
        <taxon>Arthropoda</taxon>
        <taxon>Hexapoda</taxon>
        <taxon>Insecta</taxon>
        <taxon>Pterygota</taxon>
        <taxon>Neoptera</taxon>
        <taxon>Endopterygota</taxon>
        <taxon>Coleoptera</taxon>
        <taxon>Polyphaga</taxon>
        <taxon>Staphyliniformia</taxon>
        <taxon>Silphidae</taxon>
        <taxon>Nicrophorinae</taxon>
        <taxon>Nicrophorus</taxon>
    </lineage>
</organism>
<dbReference type="Pfam" id="PF00581">
    <property type="entry name" value="Rhodanese"/>
    <property type="match status" value="1"/>
</dbReference>
<name>A0ABM1NIM5_NICVS</name>
<dbReference type="SUPFAM" id="SSF52821">
    <property type="entry name" value="Rhodanese/Cell cycle control phosphatase"/>
    <property type="match status" value="1"/>
</dbReference>
<dbReference type="Gene3D" id="1.10.8.270">
    <property type="entry name" value="putative rabgap domain of human tbc1 domain family member 14 like domains"/>
    <property type="match status" value="1"/>
</dbReference>
<dbReference type="Gene3D" id="1.10.472.80">
    <property type="entry name" value="Ypt/Rab-GAP domain of gyp1p, domain 3"/>
    <property type="match status" value="1"/>
</dbReference>
<dbReference type="RefSeq" id="XP_017786675.1">
    <property type="nucleotide sequence ID" value="XM_017931186.1"/>
</dbReference>
<feature type="domain" description="Rab-GAP TBC" evidence="2">
    <location>
        <begin position="437"/>
        <end position="622"/>
    </location>
</feature>
<dbReference type="InterPro" id="IPR011009">
    <property type="entry name" value="Kinase-like_dom_sf"/>
</dbReference>
<keyword evidence="4" id="KW-1185">Reference proteome</keyword>
<dbReference type="Gene3D" id="3.40.250.10">
    <property type="entry name" value="Rhodanese-like domain"/>
    <property type="match status" value="1"/>
</dbReference>
<evidence type="ECO:0000259" key="1">
    <source>
        <dbReference type="PROSITE" id="PS50011"/>
    </source>
</evidence>
<dbReference type="SMART" id="SM00450">
    <property type="entry name" value="RHOD"/>
    <property type="match status" value="1"/>
</dbReference>
<evidence type="ECO:0000313" key="4">
    <source>
        <dbReference type="Proteomes" id="UP000695000"/>
    </source>
</evidence>
<dbReference type="InterPro" id="IPR000195">
    <property type="entry name" value="Rab-GAP-TBC_dom"/>
</dbReference>
<dbReference type="InterPro" id="IPR035969">
    <property type="entry name" value="Rab-GAP_TBC_sf"/>
</dbReference>
<sequence length="835" mass="95998">MYNKEETLRKLLKQDEYNFGAITFFAKLHKGDTCGSNGLPLTPNSIIIYGQAQSLKTFTSPYLCQYLDIIRGKHERTVVVSQYCGKPLSESIGKSQFQVNDIKRIAFQIITALDILHKKDIVHRNLSTENILLQHDGNIKLFNYGLYHMTCNGKLVSFPILQLIYTAPEVYLAGPNATKSSCRSDIWSLGMILVELVLDQPLWANLKLGQRIRKVLSMIHSNTSVFERIAREHNCFEVYENLDGGLKEFIENCLTVMTKDRPHSKDLVNKNIFNEFSAANQQPRSKVIKEFKTFTIADFYHWWQLAGGDVLQELKKQGLIRSSPPILSMPSLVLLDGSILGQERNPMTLYDPRVALMPLEALYDRLKDVTVTEFYPLFHCNSKIIKNSETNKYDIDLPLIIREKNTEYQFQRIIIFRRLLHSYPYGIDFLISAAEIDIPPWLRGEIWAAILRIKGDYENEYLLIDKETPTNTDRQIEVDIPRCHQYNEFLSSAEGHRKLKRILKAWVHKNSQYVYWQGLDSLTAPFLFLNFNNEALAFACLSSFVPKYLHKFFLKDNSTVIQEYLAKFSQLIAFHDPVLANHLYEINFIPELFAIPWFLTMFSHVFPLHKILHLWDKLLLGDSSFPLHIGLSVLTQLRARLLSSGFNECILLFSDLPEVDIEKCVKLSLETYKNTPKSITTRLHQNEEYYPITKDFNISDISTRELNKERCARISTTDVVKLINDLKDNIVIVDIRNPTQYNGCASEKSINIPFSSVKFGEVGIESLGLHGNMLCNNTEKNVVVVGSEDTDLTLFPKFLLECNVHRVCVLHGGFDSLLAAKPSISFVYHDRNNVH</sequence>
<dbReference type="GeneID" id="108569584"/>
<dbReference type="InterPro" id="IPR000719">
    <property type="entry name" value="Prot_kinase_dom"/>
</dbReference>
<evidence type="ECO:0000259" key="3">
    <source>
        <dbReference type="PROSITE" id="PS50206"/>
    </source>
</evidence>
<proteinExistence type="predicted"/>
<dbReference type="SUPFAM" id="SSF56112">
    <property type="entry name" value="Protein kinase-like (PK-like)"/>
    <property type="match status" value="1"/>
</dbReference>
<dbReference type="SUPFAM" id="SSF47923">
    <property type="entry name" value="Ypt/Rab-GAP domain of gyp1p"/>
    <property type="match status" value="2"/>
</dbReference>
<dbReference type="Pfam" id="PF00566">
    <property type="entry name" value="RabGAP-TBC"/>
    <property type="match status" value="1"/>
</dbReference>
<dbReference type="Pfam" id="PF00069">
    <property type="entry name" value="Pkinase"/>
    <property type="match status" value="1"/>
</dbReference>
<dbReference type="InterPro" id="IPR001763">
    <property type="entry name" value="Rhodanese-like_dom"/>
</dbReference>
<evidence type="ECO:0000313" key="5">
    <source>
        <dbReference type="RefSeq" id="XP_017786675.1"/>
    </source>
</evidence>
<dbReference type="PANTHER" id="PTHR47219">
    <property type="entry name" value="RAB GTPASE-ACTIVATING PROTEIN 1-LIKE"/>
    <property type="match status" value="1"/>
</dbReference>
<dbReference type="PROSITE" id="PS50206">
    <property type="entry name" value="RHODANESE_3"/>
    <property type="match status" value="1"/>
</dbReference>
<reference evidence="5" key="1">
    <citation type="submission" date="2025-08" db="UniProtKB">
        <authorList>
            <consortium name="RefSeq"/>
        </authorList>
    </citation>
    <scope>IDENTIFICATION</scope>
    <source>
        <tissue evidence="5">Whole Larva</tissue>
    </source>
</reference>
<accession>A0ABM1NIM5</accession>
<dbReference type="InterPro" id="IPR036873">
    <property type="entry name" value="Rhodanese-like_dom_sf"/>
</dbReference>
<dbReference type="InterPro" id="IPR050302">
    <property type="entry name" value="Rab_GAP_TBC_domain"/>
</dbReference>
<dbReference type="PROSITE" id="PS50011">
    <property type="entry name" value="PROTEIN_KINASE_DOM"/>
    <property type="match status" value="1"/>
</dbReference>
<gene>
    <name evidence="5" type="primary">LOC108569584</name>
</gene>
<feature type="domain" description="Protein kinase" evidence="1">
    <location>
        <begin position="1"/>
        <end position="273"/>
    </location>
</feature>
<protein>
    <submittedName>
        <fullName evidence="5">TBC domain-containing protein kinase-like protein</fullName>
    </submittedName>
</protein>
<dbReference type="Proteomes" id="UP000695000">
    <property type="component" value="Unplaced"/>
</dbReference>
<dbReference type="PROSITE" id="PS50086">
    <property type="entry name" value="TBC_RABGAP"/>
    <property type="match status" value="1"/>
</dbReference>
<dbReference type="Gene3D" id="1.10.510.10">
    <property type="entry name" value="Transferase(Phosphotransferase) domain 1"/>
    <property type="match status" value="1"/>
</dbReference>
<evidence type="ECO:0000259" key="2">
    <source>
        <dbReference type="PROSITE" id="PS50086"/>
    </source>
</evidence>
<dbReference type="PANTHER" id="PTHR47219:SF9">
    <property type="entry name" value="GTPASE ACTIVATING PROTEIN AND CENTROSOME-ASSOCIATED, ISOFORM B"/>
    <property type="match status" value="1"/>
</dbReference>